<keyword evidence="7" id="KW-1185">Reference proteome</keyword>
<feature type="transmembrane region" description="Helical" evidence="1">
    <location>
        <begin position="7"/>
        <end position="31"/>
    </location>
</feature>
<dbReference type="CDD" id="cd00882">
    <property type="entry name" value="Ras_like_GTPase"/>
    <property type="match status" value="1"/>
</dbReference>
<dbReference type="EMBL" id="JACBZF010000004">
    <property type="protein sequence ID" value="NYH96082.1"/>
    <property type="molecule type" value="Genomic_DNA"/>
</dbReference>
<dbReference type="InterPro" id="IPR027417">
    <property type="entry name" value="P-loop_NTPase"/>
</dbReference>
<evidence type="ECO:0000313" key="7">
    <source>
        <dbReference type="Proteomes" id="UP000522081"/>
    </source>
</evidence>
<name>A0A7Z0BWB6_9SPHN</name>
<gene>
    <name evidence="6" type="ORF">FHS75_002414</name>
</gene>
<dbReference type="RefSeq" id="WP_179407929.1">
    <property type="nucleotide sequence ID" value="NZ_BMGF01000004.1"/>
</dbReference>
<dbReference type="NCBIfam" id="TIGR03348">
    <property type="entry name" value="VI_IcmF"/>
    <property type="match status" value="1"/>
</dbReference>
<protein>
    <submittedName>
        <fullName evidence="6">Type VI secretion system protein ImpL</fullName>
    </submittedName>
</protein>
<dbReference type="Pfam" id="PF06761">
    <property type="entry name" value="IcmF-related"/>
    <property type="match status" value="1"/>
</dbReference>
<dbReference type="InterPro" id="IPR053156">
    <property type="entry name" value="T6SS_TssM-like"/>
</dbReference>
<evidence type="ECO:0000256" key="1">
    <source>
        <dbReference type="SAM" id="Phobius"/>
    </source>
</evidence>
<evidence type="ECO:0000259" key="3">
    <source>
        <dbReference type="Pfam" id="PF06761"/>
    </source>
</evidence>
<dbReference type="SUPFAM" id="SSF52540">
    <property type="entry name" value="P-loop containing nucleoside triphosphate hydrolases"/>
    <property type="match status" value="1"/>
</dbReference>
<dbReference type="Pfam" id="PF06744">
    <property type="entry name" value="IcmF_C"/>
    <property type="match status" value="1"/>
</dbReference>
<keyword evidence="1" id="KW-0472">Membrane</keyword>
<reference evidence="6 7" key="1">
    <citation type="submission" date="2020-07" db="EMBL/GenBank/DDBJ databases">
        <title>Genomic Encyclopedia of Type Strains, Phase IV (KMG-IV): sequencing the most valuable type-strain genomes for metagenomic binning, comparative biology and taxonomic classification.</title>
        <authorList>
            <person name="Goeker M."/>
        </authorList>
    </citation>
    <scope>NUCLEOTIDE SEQUENCE [LARGE SCALE GENOMIC DNA]</scope>
    <source>
        <strain evidence="6 7">DSM 29043</strain>
    </source>
</reference>
<dbReference type="PANTHER" id="PTHR36153">
    <property type="entry name" value="INNER MEMBRANE PROTEIN-RELATED"/>
    <property type="match status" value="1"/>
</dbReference>
<feature type="domain" description="Type VI secretion system component TssM1 helical" evidence="5">
    <location>
        <begin position="934"/>
        <end position="1017"/>
    </location>
</feature>
<dbReference type="InterPro" id="IPR025743">
    <property type="entry name" value="TssM1_N"/>
</dbReference>
<dbReference type="InterPro" id="IPR017731">
    <property type="entry name" value="TssM1-like"/>
</dbReference>
<feature type="transmembrane region" description="Helical" evidence="1">
    <location>
        <begin position="421"/>
        <end position="444"/>
    </location>
</feature>
<dbReference type="InterPro" id="IPR009612">
    <property type="entry name" value="IcmF-rel"/>
</dbReference>
<comment type="caution">
    <text evidence="6">The sequence shown here is derived from an EMBL/GenBank/DDBJ whole genome shotgun (WGS) entry which is preliminary data.</text>
</comment>
<evidence type="ECO:0000259" key="5">
    <source>
        <dbReference type="Pfam" id="PF21070"/>
    </source>
</evidence>
<keyword evidence="1" id="KW-0812">Transmembrane</keyword>
<feature type="domain" description="IcmF-related" evidence="3">
    <location>
        <begin position="485"/>
        <end position="795"/>
    </location>
</feature>
<evidence type="ECO:0000259" key="4">
    <source>
        <dbReference type="Pfam" id="PF14331"/>
    </source>
</evidence>
<dbReference type="AlphaFoldDB" id="A0A7Z0BWB6"/>
<evidence type="ECO:0000313" key="6">
    <source>
        <dbReference type="EMBL" id="NYH96082.1"/>
    </source>
</evidence>
<accession>A0A7Z0BWB6</accession>
<sequence length="1168" mass="127981">MKRFFKSWWFLTGLAVVLLVLTLCVGLPFFVLSMRPMWIRITIGVSIVALWLFWAWWRRRKARKAAEAIEKELATPTAEDEESAAVAERMKEALASLKEKSGKKRDYLYSRPWYVIIGPPGAGKTTALLNSGLRFPFADQSVKGVGGTRNLDFWFAEEAAMVDTAGRYTTQDSDTSVDTQGWKSFLSLLKKHRPLSPINGVIVAIGVDELVKSDRAELDRHASLVRRRLIEMRSELEVSVPVYLLVTKADLIAGFCEYYDDLDVEGRRAVLGATLPVENKNPSIDDIVSEFDQLVNAQSERQAKRLFEEVDHARRSLILGYPAQLAALRSRLARFIDGAFVEGDTPTATLRGFYFTSGVQEGAPLDRILAGVADAFQSTTQASAKSGRTYFLNRLMTEVAFGEAGLVTADPSARRRQQRQLIVGSAAIATIAALVLTLWTISFFNNRAFLSELNEKTHSLAGTIRSTGVDLVEVRDTDPELDQVLPILNELRNLPQGYTDKRKGAPGLMMRFGLFQSSHADQAQESYRDALRRILLPRILLRIEQYMAANASDPMQLYQPLKAYMMLGGLGPMDKGTVKSWVTADWEFEMYPGADQAPVRKQLEEHLNALLEDEDGLASSWEGGRKAPLDGQTIASARAALQTLSMADRAYAVMKQKALASGGAPWRATSALAAGDAQAFANGDEVMQLEVPYFFTKDGFTKAYRIGLTTVSMDFRNDLWVLGEDSQTEGTMLQISEIRPNVARLYARDYIEAWEKVITTPKPADYFNNPAALGAFTKQPSPLKILLLDLRKHTTFGESGAANAVGQIVQERLDYTRMGRSIRRAQRVGSAGGAEGFDAGTEISTYFGDIHQYVGSSKNPGPLDEFVKSIRQAGSAVTSAKIAGGSMGSESAQGQMAMAMGGVATAAGGAPPLLQDFVASAAEGGATATVSTAQGALTEAYSEKILPECQTATADKYPFFGAAEEDASLLDVQRVFAMNGVLDAFVQQRIVPLLDMSGPIWRWNEESPQTANLSPSSPDEFAKARKLRDLLVAGIAVKIEPKTFGADVTLVDLNAGGTRYRFEKDEMEERPLVWSAQGGVPEASLTMYAPPEAEAAKPEVVDRIRESGPWALFRLMDNARLENTGPQSIDATFGQGAKSVVFRVSLPDKHNPFIRGGGVWSFRCPVVL</sequence>
<dbReference type="InterPro" id="IPR010623">
    <property type="entry name" value="IcmF_C"/>
</dbReference>
<feature type="domain" description="Type VI secretion system component TssM1 N-terminal" evidence="4">
    <location>
        <begin position="176"/>
        <end position="427"/>
    </location>
</feature>
<dbReference type="InterPro" id="IPR048677">
    <property type="entry name" value="TssM1_hel"/>
</dbReference>
<keyword evidence="1" id="KW-1133">Transmembrane helix</keyword>
<dbReference type="Pfam" id="PF21070">
    <property type="entry name" value="IcmF_helical"/>
    <property type="match status" value="1"/>
</dbReference>
<feature type="domain" description="Type VI secretion system IcmF C-terminal" evidence="2">
    <location>
        <begin position="1038"/>
        <end position="1145"/>
    </location>
</feature>
<evidence type="ECO:0000259" key="2">
    <source>
        <dbReference type="Pfam" id="PF06744"/>
    </source>
</evidence>
<proteinExistence type="predicted"/>
<dbReference type="Proteomes" id="UP000522081">
    <property type="component" value="Unassembled WGS sequence"/>
</dbReference>
<organism evidence="6 7">
    <name type="scientific">Novosphingobium marinum</name>
    <dbReference type="NCBI Taxonomy" id="1514948"/>
    <lineage>
        <taxon>Bacteria</taxon>
        <taxon>Pseudomonadati</taxon>
        <taxon>Pseudomonadota</taxon>
        <taxon>Alphaproteobacteria</taxon>
        <taxon>Sphingomonadales</taxon>
        <taxon>Sphingomonadaceae</taxon>
        <taxon>Novosphingobium</taxon>
    </lineage>
</organism>
<feature type="transmembrane region" description="Helical" evidence="1">
    <location>
        <begin position="37"/>
        <end position="57"/>
    </location>
</feature>
<dbReference type="Pfam" id="PF14331">
    <property type="entry name" value="IcmF-related_N"/>
    <property type="match status" value="1"/>
</dbReference>
<dbReference type="PANTHER" id="PTHR36153:SF1">
    <property type="entry name" value="TYPE VI SECRETION SYSTEM COMPONENT TSSM1"/>
    <property type="match status" value="1"/>
</dbReference>